<dbReference type="InterPro" id="IPR036412">
    <property type="entry name" value="HAD-like_sf"/>
</dbReference>
<dbReference type="PANTHER" id="PTHR10000:SF25">
    <property type="entry name" value="PHOSPHATASE YKRA-RELATED"/>
    <property type="match status" value="1"/>
</dbReference>
<dbReference type="SUPFAM" id="SSF56784">
    <property type="entry name" value="HAD-like"/>
    <property type="match status" value="1"/>
</dbReference>
<dbReference type="SFLD" id="SFLDG01140">
    <property type="entry name" value="C2.B:_Phosphomannomutase_and_P"/>
    <property type="match status" value="1"/>
</dbReference>
<dbReference type="GO" id="GO:0000287">
    <property type="term" value="F:magnesium ion binding"/>
    <property type="evidence" value="ECO:0007669"/>
    <property type="project" value="TreeGrafter"/>
</dbReference>
<dbReference type="GO" id="GO:0016791">
    <property type="term" value="F:phosphatase activity"/>
    <property type="evidence" value="ECO:0007669"/>
    <property type="project" value="TreeGrafter"/>
</dbReference>
<dbReference type="GO" id="GO:0005829">
    <property type="term" value="C:cytosol"/>
    <property type="evidence" value="ECO:0007669"/>
    <property type="project" value="TreeGrafter"/>
</dbReference>
<dbReference type="EMBL" id="SMCQ01000007">
    <property type="protein sequence ID" value="TCW00559.1"/>
    <property type="molecule type" value="Genomic_DNA"/>
</dbReference>
<accession>A0A4V2W5N9</accession>
<evidence type="ECO:0000313" key="1">
    <source>
        <dbReference type="EMBL" id="TCW00559.1"/>
    </source>
</evidence>
<dbReference type="NCBIfam" id="TIGR00099">
    <property type="entry name" value="Cof-subfamily"/>
    <property type="match status" value="1"/>
</dbReference>
<comment type="caution">
    <text evidence="1">The sequence shown here is derived from an EMBL/GenBank/DDBJ whole genome shotgun (WGS) entry which is preliminary data.</text>
</comment>
<organism evidence="1 2">
    <name type="scientific">Longibaculum muris</name>
    <dbReference type="NCBI Taxonomy" id="1796628"/>
    <lineage>
        <taxon>Bacteria</taxon>
        <taxon>Bacillati</taxon>
        <taxon>Bacillota</taxon>
        <taxon>Erysipelotrichia</taxon>
        <taxon>Erysipelotrichales</taxon>
        <taxon>Coprobacillaceae</taxon>
        <taxon>Longibaculum</taxon>
    </lineage>
</organism>
<protein>
    <recommendedName>
        <fullName evidence="3">Cof subfamily protein (Haloacid dehalogenase superfamily)/HAD superfamily hydrolase (TIGR01484 family)</fullName>
    </recommendedName>
</protein>
<reference evidence="1 2" key="1">
    <citation type="submission" date="2019-03" db="EMBL/GenBank/DDBJ databases">
        <title>Genomic Encyclopedia of Type Strains, Phase IV (KMG-IV): sequencing the most valuable type-strain genomes for metagenomic binning, comparative biology and taxonomic classification.</title>
        <authorList>
            <person name="Goeker M."/>
        </authorList>
    </citation>
    <scope>NUCLEOTIDE SEQUENCE [LARGE SCALE GENOMIC DNA]</scope>
    <source>
        <strain evidence="1 2">DSM 29487</strain>
    </source>
</reference>
<dbReference type="InterPro" id="IPR023214">
    <property type="entry name" value="HAD_sf"/>
</dbReference>
<dbReference type="GeneID" id="98915142"/>
<gene>
    <name evidence="1" type="ORF">EDD60_10748</name>
</gene>
<dbReference type="Gene3D" id="3.40.50.1000">
    <property type="entry name" value="HAD superfamily/HAD-like"/>
    <property type="match status" value="1"/>
</dbReference>
<dbReference type="AlphaFoldDB" id="A0A4V2W5N9"/>
<dbReference type="Pfam" id="PF08282">
    <property type="entry name" value="Hydrolase_3"/>
    <property type="match status" value="1"/>
</dbReference>
<keyword evidence="2" id="KW-1185">Reference proteome</keyword>
<dbReference type="Gene3D" id="3.30.1240.10">
    <property type="match status" value="1"/>
</dbReference>
<dbReference type="PANTHER" id="PTHR10000">
    <property type="entry name" value="PHOSPHOSERINE PHOSPHATASE"/>
    <property type="match status" value="1"/>
</dbReference>
<name>A0A4V2W5N9_9FIRM</name>
<dbReference type="SFLD" id="SFLDS00003">
    <property type="entry name" value="Haloacid_Dehalogenase"/>
    <property type="match status" value="1"/>
</dbReference>
<dbReference type="NCBIfam" id="TIGR01484">
    <property type="entry name" value="HAD-SF-IIB"/>
    <property type="match status" value="1"/>
</dbReference>
<dbReference type="RefSeq" id="WP_066448330.1">
    <property type="nucleotide sequence ID" value="NZ_JANKBF010000010.1"/>
</dbReference>
<evidence type="ECO:0000313" key="2">
    <source>
        <dbReference type="Proteomes" id="UP000295515"/>
    </source>
</evidence>
<evidence type="ECO:0008006" key="3">
    <source>
        <dbReference type="Google" id="ProtNLM"/>
    </source>
</evidence>
<dbReference type="InterPro" id="IPR006379">
    <property type="entry name" value="HAD-SF_hydro_IIB"/>
</dbReference>
<dbReference type="InterPro" id="IPR000150">
    <property type="entry name" value="Cof"/>
</dbReference>
<proteinExistence type="predicted"/>
<sequence>MDTKLIFFDIDGTLLDEQTFTVPDSTKKAIQLAQQNGHKCFINTGRPISTIDQVITDIPFDGYICGCGTYIEYHGEPIFHVDISDELRQKIIQKTHEYHVDTVLEGRYGVYFPEVSYHPFVQGVEQRYIKEKFPVHKYNQNDVVPFDKFASWYTKESDIEAFRVLLADDFDIIQRDVDFLEIVPLPYSKATGIQFIADYLHISIDDTISIGDSTNDLPMLKFTKEAVAMGNSNPLLFDEVTYITTDIQDNGIYNALKHFQII</sequence>
<dbReference type="Proteomes" id="UP000295515">
    <property type="component" value="Unassembled WGS sequence"/>
</dbReference>